<proteinExistence type="predicted"/>
<name>A0ACB5TTN5_CANBO</name>
<reference evidence="1" key="1">
    <citation type="submission" date="2023-04" db="EMBL/GenBank/DDBJ databases">
        <title>Candida boidinii NBRC 1967.</title>
        <authorList>
            <person name="Ichikawa N."/>
            <person name="Sato H."/>
            <person name="Tonouchi N."/>
        </authorList>
    </citation>
    <scope>NUCLEOTIDE SEQUENCE</scope>
    <source>
        <strain evidence="1">NBRC 1967</strain>
    </source>
</reference>
<protein>
    <submittedName>
        <fullName evidence="1">Unnamed protein product</fullName>
    </submittedName>
</protein>
<evidence type="ECO:0000313" key="1">
    <source>
        <dbReference type="EMBL" id="GME94982.1"/>
    </source>
</evidence>
<keyword evidence="2" id="KW-1185">Reference proteome</keyword>
<accession>A0ACB5TTN5</accession>
<gene>
    <name evidence="1" type="ORF">Cboi01_000372900</name>
</gene>
<organism evidence="1 2">
    <name type="scientific">Candida boidinii</name>
    <name type="common">Yeast</name>
    <dbReference type="NCBI Taxonomy" id="5477"/>
    <lineage>
        <taxon>Eukaryota</taxon>
        <taxon>Fungi</taxon>
        <taxon>Dikarya</taxon>
        <taxon>Ascomycota</taxon>
        <taxon>Saccharomycotina</taxon>
        <taxon>Pichiomycetes</taxon>
        <taxon>Pichiales</taxon>
        <taxon>Pichiaceae</taxon>
        <taxon>Ogataea</taxon>
        <taxon>Ogataea/Candida clade</taxon>
    </lineage>
</organism>
<comment type="caution">
    <text evidence="1">The sequence shown here is derived from an EMBL/GenBank/DDBJ whole genome shotgun (WGS) entry which is preliminary data.</text>
</comment>
<sequence>MRSSAIILGLLAASASTNAAPAAFLDWFMSNDNELQSPIILEQQEIVKPLVDSEELQSYINAEGLEARANKLYSLAQKSQKKYKHPTRVIGSKGHWSTIGYVMAELVLLLMEFLQRKLLKWIYLHQLQIVNQLLVQSFSLKMKVVMLLISQQKLTVILH</sequence>
<dbReference type="Proteomes" id="UP001165101">
    <property type="component" value="Unassembled WGS sequence"/>
</dbReference>
<evidence type="ECO:0000313" key="2">
    <source>
        <dbReference type="Proteomes" id="UP001165101"/>
    </source>
</evidence>
<dbReference type="EMBL" id="BSXV01002139">
    <property type="protein sequence ID" value="GME94982.1"/>
    <property type="molecule type" value="Genomic_DNA"/>
</dbReference>